<comment type="subcellular location">
    <subcellularLocation>
        <location evidence="7">Cell membrane</location>
        <topology evidence="7">Multi-pass membrane protein</topology>
    </subcellularLocation>
</comment>
<keyword evidence="3 7" id="KW-0812">Transmembrane</keyword>
<proteinExistence type="inferred from homology"/>
<protein>
    <recommendedName>
        <fullName evidence="7">Cell division protein CrgA</fullName>
    </recommendedName>
</protein>
<keyword evidence="6 7" id="KW-0131">Cell cycle</keyword>
<reference evidence="8 9" key="1">
    <citation type="journal article" date="2017" name="Biochemistry">
        <title>Identification of the Biosynthetic Pathway for the Antibiotic Bicyclomycin.</title>
        <authorList>
            <person name="Patteson J."/>
            <person name="Cai W."/>
            <person name="Johnson R.A."/>
            <person name="Santa Maria K."/>
            <person name="Li B."/>
        </authorList>
    </citation>
    <scope>NUCLEOTIDE SEQUENCE [LARGE SCALE GENOMIC DNA]</scope>
    <source>
        <strain evidence="8 9">ATCC 21532</strain>
    </source>
</reference>
<feature type="transmembrane region" description="Helical" evidence="7">
    <location>
        <begin position="64"/>
        <end position="83"/>
    </location>
</feature>
<accession>A0A2G1XHI9</accession>
<keyword evidence="1 7" id="KW-1003">Cell membrane</keyword>
<dbReference type="InterPro" id="IPR009619">
    <property type="entry name" value="CrgA"/>
</dbReference>
<dbReference type="GO" id="GO:0051301">
    <property type="term" value="P:cell division"/>
    <property type="evidence" value="ECO:0007669"/>
    <property type="project" value="UniProtKB-UniRule"/>
</dbReference>
<dbReference type="AlphaFoldDB" id="A0A2G1XHI9"/>
<keyword evidence="2 7" id="KW-0132">Cell division</keyword>
<feature type="transmembrane region" description="Helical" evidence="7">
    <location>
        <begin position="30"/>
        <end position="52"/>
    </location>
</feature>
<evidence type="ECO:0000313" key="9">
    <source>
        <dbReference type="Proteomes" id="UP000222531"/>
    </source>
</evidence>
<dbReference type="RefSeq" id="WP_099199984.1">
    <property type="nucleotide sequence ID" value="NZ_JBFASY010000001.1"/>
</dbReference>
<evidence type="ECO:0000256" key="2">
    <source>
        <dbReference type="ARBA" id="ARBA00022618"/>
    </source>
</evidence>
<dbReference type="OrthoDB" id="5189646at2"/>
<evidence type="ECO:0000256" key="7">
    <source>
        <dbReference type="HAMAP-Rule" id="MF_00631"/>
    </source>
</evidence>
<evidence type="ECO:0000256" key="1">
    <source>
        <dbReference type="ARBA" id="ARBA00022475"/>
    </source>
</evidence>
<dbReference type="GO" id="GO:0005886">
    <property type="term" value="C:plasma membrane"/>
    <property type="evidence" value="ECO:0007669"/>
    <property type="project" value="UniProtKB-SubCell"/>
</dbReference>
<sequence>MPKSRIRKKDDFTPPPVKQQNLKLTTGRRWVAPLMLAMFLIGLAWIVVFYVTSGDMPVESLKNWNIVVGFGFIAAGFVVSTQWK</sequence>
<keyword evidence="5 7" id="KW-0472">Membrane</keyword>
<dbReference type="NCBIfam" id="NF002595">
    <property type="entry name" value="PRK02251.2-1"/>
    <property type="match status" value="1"/>
</dbReference>
<dbReference type="HAMAP" id="MF_00631">
    <property type="entry name" value="CrgA"/>
    <property type="match status" value="1"/>
</dbReference>
<name>A0A2G1XHI9_STRCJ</name>
<evidence type="ECO:0000256" key="6">
    <source>
        <dbReference type="ARBA" id="ARBA00023306"/>
    </source>
</evidence>
<comment type="similarity">
    <text evidence="7">Belongs to the CrgA family.</text>
</comment>
<organism evidence="8 9">
    <name type="scientific">Streptomyces cinnamoneus</name>
    <name type="common">Streptoverticillium cinnamoneum</name>
    <dbReference type="NCBI Taxonomy" id="53446"/>
    <lineage>
        <taxon>Bacteria</taxon>
        <taxon>Bacillati</taxon>
        <taxon>Actinomycetota</taxon>
        <taxon>Actinomycetes</taxon>
        <taxon>Kitasatosporales</taxon>
        <taxon>Streptomycetaceae</taxon>
        <taxon>Streptomyces</taxon>
        <taxon>Streptomyces cinnamoneus group</taxon>
    </lineage>
</organism>
<evidence type="ECO:0000256" key="4">
    <source>
        <dbReference type="ARBA" id="ARBA00022989"/>
    </source>
</evidence>
<dbReference type="Proteomes" id="UP000222531">
    <property type="component" value="Unassembled WGS sequence"/>
</dbReference>
<gene>
    <name evidence="7" type="primary">crgA</name>
    <name evidence="8" type="ORF">BLA24_18050</name>
</gene>
<comment type="function">
    <text evidence="7">Involved in cell division.</text>
</comment>
<keyword evidence="4 7" id="KW-1133">Transmembrane helix</keyword>
<dbReference type="EMBL" id="NHZO01000148">
    <property type="protein sequence ID" value="PHQ50693.1"/>
    <property type="molecule type" value="Genomic_DNA"/>
</dbReference>
<evidence type="ECO:0000313" key="8">
    <source>
        <dbReference type="EMBL" id="PHQ50693.1"/>
    </source>
</evidence>
<keyword evidence="9" id="KW-1185">Reference proteome</keyword>
<evidence type="ECO:0000256" key="3">
    <source>
        <dbReference type="ARBA" id="ARBA00022692"/>
    </source>
</evidence>
<comment type="caution">
    <text evidence="8">The sequence shown here is derived from an EMBL/GenBank/DDBJ whole genome shotgun (WGS) entry which is preliminary data.</text>
</comment>
<evidence type="ECO:0000256" key="5">
    <source>
        <dbReference type="ARBA" id="ARBA00023136"/>
    </source>
</evidence>
<dbReference type="Pfam" id="PF06781">
    <property type="entry name" value="CrgA"/>
    <property type="match status" value="1"/>
</dbReference>